<organism evidence="1 2">
    <name type="scientific">Asparagus officinalis</name>
    <name type="common">Garden asparagus</name>
    <dbReference type="NCBI Taxonomy" id="4686"/>
    <lineage>
        <taxon>Eukaryota</taxon>
        <taxon>Viridiplantae</taxon>
        <taxon>Streptophyta</taxon>
        <taxon>Embryophyta</taxon>
        <taxon>Tracheophyta</taxon>
        <taxon>Spermatophyta</taxon>
        <taxon>Magnoliopsida</taxon>
        <taxon>Liliopsida</taxon>
        <taxon>Asparagales</taxon>
        <taxon>Asparagaceae</taxon>
        <taxon>Asparagoideae</taxon>
        <taxon>Asparagus</taxon>
    </lineage>
</organism>
<dbReference type="Gramene" id="ONK65711">
    <property type="protein sequence ID" value="ONK65711"/>
    <property type="gene ID" value="A4U43_C06F150"/>
</dbReference>
<sequence>MVSRHCRGPVINLGAVSRKEYGITGGRSLNERRKKKERVLGNVRTYTLDMTKGIDNIGGGKLEWEMEMQLVVGDALGVREVCRSRSVGSSRQGRVKQSQNSAAEKGNRNRLWCFRSPVGVGAILSKKAGRLRSIKGQGAERTIRSHVSQYVDSSTSMNTQFKVKSGFKPSVPRIGRKHVSGVLAEVLFDI</sequence>
<dbReference type="Proteomes" id="UP000243459">
    <property type="component" value="Chromosome 6"/>
</dbReference>
<dbReference type="EMBL" id="CM007386">
    <property type="protein sequence ID" value="ONK65711.1"/>
    <property type="molecule type" value="Genomic_DNA"/>
</dbReference>
<evidence type="ECO:0000313" key="1">
    <source>
        <dbReference type="EMBL" id="ONK65711.1"/>
    </source>
</evidence>
<reference evidence="2" key="1">
    <citation type="journal article" date="2017" name="Nat. Commun.">
        <title>The asparagus genome sheds light on the origin and evolution of a young Y chromosome.</title>
        <authorList>
            <person name="Harkess A."/>
            <person name="Zhou J."/>
            <person name="Xu C."/>
            <person name="Bowers J.E."/>
            <person name="Van der Hulst R."/>
            <person name="Ayyampalayam S."/>
            <person name="Mercati F."/>
            <person name="Riccardi P."/>
            <person name="McKain M.R."/>
            <person name="Kakrana A."/>
            <person name="Tang H."/>
            <person name="Ray J."/>
            <person name="Groenendijk J."/>
            <person name="Arikit S."/>
            <person name="Mathioni S.M."/>
            <person name="Nakano M."/>
            <person name="Shan H."/>
            <person name="Telgmann-Rauber A."/>
            <person name="Kanno A."/>
            <person name="Yue Z."/>
            <person name="Chen H."/>
            <person name="Li W."/>
            <person name="Chen Y."/>
            <person name="Xu X."/>
            <person name="Zhang Y."/>
            <person name="Luo S."/>
            <person name="Chen H."/>
            <person name="Gao J."/>
            <person name="Mao Z."/>
            <person name="Pires J.C."/>
            <person name="Luo M."/>
            <person name="Kudrna D."/>
            <person name="Wing R.A."/>
            <person name="Meyers B.C."/>
            <person name="Yi K."/>
            <person name="Kong H."/>
            <person name="Lavrijsen P."/>
            <person name="Sunseri F."/>
            <person name="Falavigna A."/>
            <person name="Ye Y."/>
            <person name="Leebens-Mack J.H."/>
            <person name="Chen G."/>
        </authorList>
    </citation>
    <scope>NUCLEOTIDE SEQUENCE [LARGE SCALE GENOMIC DNA]</scope>
    <source>
        <strain evidence="2">cv. DH0086</strain>
    </source>
</reference>
<name>A0A5P1EMD5_ASPOF</name>
<protein>
    <submittedName>
        <fullName evidence="1">Uncharacterized protein</fullName>
    </submittedName>
</protein>
<evidence type="ECO:0000313" key="2">
    <source>
        <dbReference type="Proteomes" id="UP000243459"/>
    </source>
</evidence>
<keyword evidence="2" id="KW-1185">Reference proteome</keyword>
<proteinExistence type="predicted"/>
<accession>A0A5P1EMD5</accession>
<gene>
    <name evidence="1" type="ORF">A4U43_C06F150</name>
</gene>
<dbReference type="AlphaFoldDB" id="A0A5P1EMD5"/>